<dbReference type="EMBL" id="CAKLBY020000222">
    <property type="protein sequence ID" value="CAK7935701.1"/>
    <property type="molecule type" value="Genomic_DNA"/>
</dbReference>
<sequence length="69" mass="7262">MIMLVGKTNTPEDKIGAPSGSLRKHPTGPPRYASDDSESESDGSISIRRMSLGPSGGTFLEDKIGQAKT</sequence>
<feature type="region of interest" description="Disordered" evidence="1">
    <location>
        <begin position="1"/>
        <end position="69"/>
    </location>
</feature>
<evidence type="ECO:0000313" key="2">
    <source>
        <dbReference type="EMBL" id="CAK7935701.1"/>
    </source>
</evidence>
<name>A0AAV1UMD1_9STRA</name>
<dbReference type="Proteomes" id="UP001162060">
    <property type="component" value="Unassembled WGS sequence"/>
</dbReference>
<evidence type="ECO:0000313" key="3">
    <source>
        <dbReference type="Proteomes" id="UP001162060"/>
    </source>
</evidence>
<organism evidence="2 3">
    <name type="scientific">Peronospora matthiolae</name>
    <dbReference type="NCBI Taxonomy" id="2874970"/>
    <lineage>
        <taxon>Eukaryota</taxon>
        <taxon>Sar</taxon>
        <taxon>Stramenopiles</taxon>
        <taxon>Oomycota</taxon>
        <taxon>Peronosporomycetes</taxon>
        <taxon>Peronosporales</taxon>
        <taxon>Peronosporaceae</taxon>
        <taxon>Peronospora</taxon>
    </lineage>
</organism>
<accession>A0AAV1UMD1</accession>
<protein>
    <submittedName>
        <fullName evidence="2">Uncharacterized protein</fullName>
    </submittedName>
</protein>
<dbReference type="AlphaFoldDB" id="A0AAV1UMD1"/>
<gene>
    <name evidence="2" type="ORF">PM001_LOCUS20851</name>
</gene>
<evidence type="ECO:0000256" key="1">
    <source>
        <dbReference type="SAM" id="MobiDB-lite"/>
    </source>
</evidence>
<reference evidence="2" key="1">
    <citation type="submission" date="2024-01" db="EMBL/GenBank/DDBJ databases">
        <authorList>
            <person name="Webb A."/>
        </authorList>
    </citation>
    <scope>NUCLEOTIDE SEQUENCE</scope>
    <source>
        <strain evidence="2">Pm1</strain>
    </source>
</reference>
<feature type="compositionally biased region" description="Basic and acidic residues" evidence="1">
    <location>
        <begin position="60"/>
        <end position="69"/>
    </location>
</feature>
<proteinExistence type="predicted"/>
<comment type="caution">
    <text evidence="2">The sequence shown here is derived from an EMBL/GenBank/DDBJ whole genome shotgun (WGS) entry which is preliminary data.</text>
</comment>